<dbReference type="InterPro" id="IPR036108">
    <property type="entry name" value="4pyrrol_syn_uPrphyn_synt_sf"/>
</dbReference>
<dbReference type="Gene3D" id="3.40.50.10090">
    <property type="match status" value="2"/>
</dbReference>
<dbReference type="GO" id="GO:0004852">
    <property type="term" value="F:uroporphyrinogen-III synthase activity"/>
    <property type="evidence" value="ECO:0007669"/>
    <property type="project" value="InterPro"/>
</dbReference>
<dbReference type="SUPFAM" id="SSF69618">
    <property type="entry name" value="HemD-like"/>
    <property type="match status" value="1"/>
</dbReference>
<name>A0A0P1IFE4_9RHOB</name>
<gene>
    <name evidence="2" type="ORF">PH7735_03420</name>
</gene>
<dbReference type="InterPro" id="IPR003754">
    <property type="entry name" value="4pyrrol_synth_uPrphyn_synth"/>
</dbReference>
<keyword evidence="3" id="KW-1185">Reference proteome</keyword>
<evidence type="ECO:0000313" key="3">
    <source>
        <dbReference type="Proteomes" id="UP000051870"/>
    </source>
</evidence>
<feature type="domain" description="Tetrapyrrole biosynthesis uroporphyrinogen III synthase" evidence="1">
    <location>
        <begin position="34"/>
        <end position="221"/>
    </location>
</feature>
<sequence>MNPQVPTIVLTRPLGASERFADQLRVSGVNLPIAISPVLEIVPTGFTLPERFSGAIFTSTNGVAAVQGHDLPAWCVGDRTTREARLKGWRAFSADGDVEALLSLILQDAPKGPLVHFRGVHSTGDLAQRLTSKGIETSEAVVYRQEQALLNVEAKQLLMGKHPVILPLFSPKSAATIAEQGPFHAPVAVVAISAAVADAARSIASKGLLISRAPDAKAMVAAINHVADAACFVEDGANTA</sequence>
<dbReference type="Proteomes" id="UP000051870">
    <property type="component" value="Unassembled WGS sequence"/>
</dbReference>
<evidence type="ECO:0000259" key="1">
    <source>
        <dbReference type="Pfam" id="PF02602"/>
    </source>
</evidence>
<dbReference type="GO" id="GO:0033014">
    <property type="term" value="P:tetrapyrrole biosynthetic process"/>
    <property type="evidence" value="ECO:0007669"/>
    <property type="project" value="InterPro"/>
</dbReference>
<accession>A0A0P1IFE4</accession>
<organism evidence="2 3">
    <name type="scientific">Shimia thalassica</name>
    <dbReference type="NCBI Taxonomy" id="1715693"/>
    <lineage>
        <taxon>Bacteria</taxon>
        <taxon>Pseudomonadati</taxon>
        <taxon>Pseudomonadota</taxon>
        <taxon>Alphaproteobacteria</taxon>
        <taxon>Rhodobacterales</taxon>
        <taxon>Roseobacteraceae</taxon>
    </lineage>
</organism>
<dbReference type="CDD" id="cd06578">
    <property type="entry name" value="HemD"/>
    <property type="match status" value="1"/>
</dbReference>
<dbReference type="STRING" id="1715693.PH7735_03420"/>
<reference evidence="3" key="1">
    <citation type="submission" date="2015-09" db="EMBL/GenBank/DDBJ databases">
        <authorList>
            <person name="Rodrigo-Torres Lidia"/>
            <person name="Arahal R.David."/>
        </authorList>
    </citation>
    <scope>NUCLEOTIDE SEQUENCE [LARGE SCALE GENOMIC DNA]</scope>
    <source>
        <strain evidence="3">CECT 7735</strain>
    </source>
</reference>
<evidence type="ECO:0000313" key="2">
    <source>
        <dbReference type="EMBL" id="CUK09822.1"/>
    </source>
</evidence>
<protein>
    <submittedName>
        <fullName evidence="2">Uroporphyrinogen-III synthase</fullName>
    </submittedName>
</protein>
<dbReference type="Pfam" id="PF02602">
    <property type="entry name" value="HEM4"/>
    <property type="match status" value="1"/>
</dbReference>
<proteinExistence type="predicted"/>
<dbReference type="AlphaFoldDB" id="A0A0P1IFE4"/>
<dbReference type="EMBL" id="CYTW01000004">
    <property type="protein sequence ID" value="CUK09822.1"/>
    <property type="molecule type" value="Genomic_DNA"/>
</dbReference>